<keyword evidence="1" id="KW-1133">Transmembrane helix</keyword>
<organism evidence="2 3">
    <name type="scientific">Pontiella sulfatireligans</name>
    <dbReference type="NCBI Taxonomy" id="2750658"/>
    <lineage>
        <taxon>Bacteria</taxon>
        <taxon>Pseudomonadati</taxon>
        <taxon>Kiritimatiellota</taxon>
        <taxon>Kiritimatiellia</taxon>
        <taxon>Kiritimatiellales</taxon>
        <taxon>Pontiellaceae</taxon>
        <taxon>Pontiella</taxon>
    </lineage>
</organism>
<gene>
    <name evidence="2" type="ORF">SCARR_04652</name>
</gene>
<protein>
    <recommendedName>
        <fullName evidence="4">MFS transporter</fullName>
    </recommendedName>
</protein>
<dbReference type="AlphaFoldDB" id="A0A6C2UTM1"/>
<evidence type="ECO:0000256" key="1">
    <source>
        <dbReference type="SAM" id="Phobius"/>
    </source>
</evidence>
<dbReference type="RefSeq" id="WP_136064015.1">
    <property type="nucleotide sequence ID" value="NZ_CAAHFH010000002.1"/>
</dbReference>
<sequence length="245" mass="26863">MSEAKAKQQNPFTSILINVVIPVAILSFLSKDKYLGPVWALVVGLAFPISYGLYRLIKDRKTDFMSVIGIVSVTLTGVFGILKLPPEYIAIKEAAIPLIMGIVIIVSLKTPFPLIKKILMTESLFDVERLKLALKEKGNEAVFEKRLVGLTWGFASSMFLSAGLSYTLAKIVLKSEPGSEAYTAELGKMTGLSHVVVLVPCMIVMFWVLNKLFNVLTELTGLKLDDLLAAHHREKEAAKAAPQAD</sequence>
<keyword evidence="1" id="KW-0472">Membrane</keyword>
<evidence type="ECO:0008006" key="4">
    <source>
        <dbReference type="Google" id="ProtNLM"/>
    </source>
</evidence>
<feature type="transmembrane region" description="Helical" evidence="1">
    <location>
        <begin position="64"/>
        <end position="82"/>
    </location>
</feature>
<feature type="transmembrane region" description="Helical" evidence="1">
    <location>
        <begin position="36"/>
        <end position="57"/>
    </location>
</feature>
<dbReference type="NCBIfam" id="NF041646">
    <property type="entry name" value="VC0807_fam"/>
    <property type="match status" value="1"/>
</dbReference>
<proteinExistence type="predicted"/>
<dbReference type="EMBL" id="CAAHFH010000002">
    <property type="protein sequence ID" value="VGO22567.1"/>
    <property type="molecule type" value="Genomic_DNA"/>
</dbReference>
<keyword evidence="3" id="KW-1185">Reference proteome</keyword>
<feature type="transmembrane region" description="Helical" evidence="1">
    <location>
        <begin position="94"/>
        <end position="115"/>
    </location>
</feature>
<dbReference type="Proteomes" id="UP000346198">
    <property type="component" value="Unassembled WGS sequence"/>
</dbReference>
<feature type="transmembrane region" description="Helical" evidence="1">
    <location>
        <begin position="147"/>
        <end position="169"/>
    </location>
</feature>
<reference evidence="2 3" key="1">
    <citation type="submission" date="2019-04" db="EMBL/GenBank/DDBJ databases">
        <authorList>
            <person name="Van Vliet M D."/>
        </authorList>
    </citation>
    <scope>NUCLEOTIDE SEQUENCE [LARGE SCALE GENOMIC DNA]</scope>
    <source>
        <strain evidence="2 3">F21</strain>
    </source>
</reference>
<feature type="transmembrane region" description="Helical" evidence="1">
    <location>
        <begin position="12"/>
        <end position="30"/>
    </location>
</feature>
<evidence type="ECO:0000313" key="3">
    <source>
        <dbReference type="Proteomes" id="UP000346198"/>
    </source>
</evidence>
<evidence type="ECO:0000313" key="2">
    <source>
        <dbReference type="EMBL" id="VGO22567.1"/>
    </source>
</evidence>
<keyword evidence="1" id="KW-0812">Transmembrane</keyword>
<accession>A0A6C2UTM1</accession>
<feature type="transmembrane region" description="Helical" evidence="1">
    <location>
        <begin position="189"/>
        <end position="209"/>
    </location>
</feature>
<name>A0A6C2UTM1_9BACT</name>